<dbReference type="PANTHER" id="PTHR38011">
    <property type="entry name" value="DIHYDROFOLATE REDUCTASE FAMILY PROTEIN (AFU_ORTHOLOGUE AFUA_8G06820)"/>
    <property type="match status" value="1"/>
</dbReference>
<evidence type="ECO:0000259" key="1">
    <source>
        <dbReference type="Pfam" id="PF01872"/>
    </source>
</evidence>
<gene>
    <name evidence="2" type="ORF">KDH_10110</name>
</gene>
<dbReference type="EMBL" id="BSRI01000001">
    <property type="protein sequence ID" value="GLV54162.1"/>
    <property type="molecule type" value="Genomic_DNA"/>
</dbReference>
<dbReference type="SUPFAM" id="SSF53597">
    <property type="entry name" value="Dihydrofolate reductase-like"/>
    <property type="match status" value="1"/>
</dbReference>
<name>A0ABQ6FMB8_9CHLR</name>
<dbReference type="RefSeq" id="WP_338247871.1">
    <property type="nucleotide sequence ID" value="NZ_BSRI01000001.1"/>
</dbReference>
<keyword evidence="3" id="KW-1185">Reference proteome</keyword>
<dbReference type="InterPro" id="IPR050765">
    <property type="entry name" value="Riboflavin_Biosynth_HTPR"/>
</dbReference>
<proteinExistence type="predicted"/>
<accession>A0ABQ6FMB8</accession>
<reference evidence="2 3" key="1">
    <citation type="submission" date="2023-02" db="EMBL/GenBank/DDBJ databases">
        <title>Dictyobacter halimunensis sp. nov., a new member of the class Ktedonobacteria from forest soil in a geothermal area.</title>
        <authorList>
            <person name="Rachmania M.K."/>
            <person name="Ningsih F."/>
            <person name="Sakai Y."/>
            <person name="Yabe S."/>
            <person name="Yokota A."/>
            <person name="Sjamsuridzal W."/>
        </authorList>
    </citation>
    <scope>NUCLEOTIDE SEQUENCE [LARGE SCALE GENOMIC DNA]</scope>
    <source>
        <strain evidence="2 3">S3.2.2.5</strain>
    </source>
</reference>
<protein>
    <submittedName>
        <fullName evidence="2">Pyrimidine reductase</fullName>
    </submittedName>
</protein>
<dbReference type="InterPro" id="IPR002734">
    <property type="entry name" value="RibDG_C"/>
</dbReference>
<evidence type="ECO:0000313" key="3">
    <source>
        <dbReference type="Proteomes" id="UP001344906"/>
    </source>
</evidence>
<dbReference type="Proteomes" id="UP001344906">
    <property type="component" value="Unassembled WGS sequence"/>
</dbReference>
<dbReference type="InterPro" id="IPR024072">
    <property type="entry name" value="DHFR-like_dom_sf"/>
</dbReference>
<evidence type="ECO:0000313" key="2">
    <source>
        <dbReference type="EMBL" id="GLV54162.1"/>
    </source>
</evidence>
<comment type="caution">
    <text evidence="2">The sequence shown here is derived from an EMBL/GenBank/DDBJ whole genome shotgun (WGS) entry which is preliminary data.</text>
</comment>
<dbReference type="Gene3D" id="3.40.430.10">
    <property type="entry name" value="Dihydrofolate Reductase, subunit A"/>
    <property type="match status" value="1"/>
</dbReference>
<sequence length="198" mass="22283">MRKLAAFMHVSLDGYASPQDGSLEWTFRGMSEDVSQAAHTLLSDVDMALFGRQTYQGMQGYWTTVPGNPESTPDEIEHAYWLEQVTKVVCSTTLETANWNHSILIKDHIVEQINALKQQSGQTMKIFGSPRLVHSLLDLDPGLIDEYRLFFHPIVLGDGVPLFKNVKDSINLNLVDSSIFGNGVVYLRYQSAHHETDE</sequence>
<dbReference type="PANTHER" id="PTHR38011:SF11">
    <property type="entry name" value="2,5-DIAMINO-6-RIBOSYLAMINO-4(3H)-PYRIMIDINONE 5'-PHOSPHATE REDUCTASE"/>
    <property type="match status" value="1"/>
</dbReference>
<organism evidence="2 3">
    <name type="scientific">Dictyobacter halimunensis</name>
    <dbReference type="NCBI Taxonomy" id="3026934"/>
    <lineage>
        <taxon>Bacteria</taxon>
        <taxon>Bacillati</taxon>
        <taxon>Chloroflexota</taxon>
        <taxon>Ktedonobacteria</taxon>
        <taxon>Ktedonobacterales</taxon>
        <taxon>Dictyobacteraceae</taxon>
        <taxon>Dictyobacter</taxon>
    </lineage>
</organism>
<dbReference type="Pfam" id="PF01872">
    <property type="entry name" value="RibD_C"/>
    <property type="match status" value="1"/>
</dbReference>
<feature type="domain" description="Bacterial bifunctional deaminase-reductase C-terminal" evidence="1">
    <location>
        <begin position="3"/>
        <end position="186"/>
    </location>
</feature>